<reference evidence="1 2" key="1">
    <citation type="submission" date="2018-09" db="EMBL/GenBank/DDBJ databases">
        <authorList>
            <consortium name="Pathogen Informatics"/>
        </authorList>
    </citation>
    <scope>NUCLEOTIDE SEQUENCE [LARGE SCALE GENOMIC DNA]</scope>
    <source>
        <strain evidence="1 2">OH-22767</strain>
    </source>
</reference>
<accession>A0A383TWM9</accession>
<dbReference type="EMBL" id="UNSC01000002">
    <property type="protein sequence ID" value="SZD71569.1"/>
    <property type="molecule type" value="Genomic_DNA"/>
</dbReference>
<organism evidence="1 2">
    <name type="scientific">Candidatus Ornithobacterium hominis</name>
    <dbReference type="NCBI Taxonomy" id="2497989"/>
    <lineage>
        <taxon>Bacteria</taxon>
        <taxon>Pseudomonadati</taxon>
        <taxon>Bacteroidota</taxon>
        <taxon>Flavobacteriia</taxon>
        <taxon>Flavobacteriales</taxon>
        <taxon>Weeksellaceae</taxon>
        <taxon>Ornithobacterium</taxon>
    </lineage>
</organism>
<evidence type="ECO:0000313" key="2">
    <source>
        <dbReference type="Proteomes" id="UP000262142"/>
    </source>
</evidence>
<name>A0A383TWM9_9FLAO</name>
<dbReference type="AlphaFoldDB" id="A0A383TWM9"/>
<protein>
    <recommendedName>
        <fullName evidence="3">ABC transporter ATPase</fullName>
    </recommendedName>
</protein>
<evidence type="ECO:0008006" key="3">
    <source>
        <dbReference type="Google" id="ProtNLM"/>
    </source>
</evidence>
<proteinExistence type="predicted"/>
<gene>
    <name evidence="1" type="ORF">SAMEA104719789_00618</name>
</gene>
<dbReference type="Proteomes" id="UP000262142">
    <property type="component" value="Unassembled WGS sequence"/>
</dbReference>
<sequence length="145" mass="16717">MAENPLQEEVLELARKALNSFISQWQAHGSDLHAGFELLESRFIVICVDESKAGASGCSIDSLMRFMQGLEKEIENLLTNRMLVAWKATENSEIKVEKLHQFKMKLKNGEINSDALVYDNSISDLYQFHHQWKRKLKDSWASKFL</sequence>
<keyword evidence="2" id="KW-1185">Reference proteome</keyword>
<evidence type="ECO:0000313" key="1">
    <source>
        <dbReference type="EMBL" id="SZD71569.1"/>
    </source>
</evidence>